<organism evidence="2 3">
    <name type="scientific">Salinomyces thailandicus</name>
    <dbReference type="NCBI Taxonomy" id="706561"/>
    <lineage>
        <taxon>Eukaryota</taxon>
        <taxon>Fungi</taxon>
        <taxon>Dikarya</taxon>
        <taxon>Ascomycota</taxon>
        <taxon>Pezizomycotina</taxon>
        <taxon>Dothideomycetes</taxon>
        <taxon>Dothideomycetidae</taxon>
        <taxon>Mycosphaerellales</taxon>
        <taxon>Teratosphaeriaceae</taxon>
        <taxon>Salinomyces</taxon>
    </lineage>
</organism>
<feature type="compositionally biased region" description="Polar residues" evidence="1">
    <location>
        <begin position="125"/>
        <end position="135"/>
    </location>
</feature>
<accession>A0A4U0U6N5</accession>
<name>A0A4U0U6N5_9PEZI</name>
<comment type="caution">
    <text evidence="2">The sequence shown here is derived from an EMBL/GenBank/DDBJ whole genome shotgun (WGS) entry which is preliminary data.</text>
</comment>
<evidence type="ECO:0008006" key="4">
    <source>
        <dbReference type="Google" id="ProtNLM"/>
    </source>
</evidence>
<dbReference type="EMBL" id="NAJL01000010">
    <property type="protein sequence ID" value="TKA30627.1"/>
    <property type="molecule type" value="Genomic_DNA"/>
</dbReference>
<dbReference type="AlphaFoldDB" id="A0A4U0U6N5"/>
<protein>
    <recommendedName>
        <fullName evidence="4">C3H1-type domain-containing protein</fullName>
    </recommendedName>
</protein>
<dbReference type="OrthoDB" id="3895766at2759"/>
<evidence type="ECO:0000313" key="2">
    <source>
        <dbReference type="EMBL" id="TKA30627.1"/>
    </source>
</evidence>
<keyword evidence="3" id="KW-1185">Reference proteome</keyword>
<gene>
    <name evidence="2" type="ORF">B0A50_02347</name>
</gene>
<dbReference type="Proteomes" id="UP000308549">
    <property type="component" value="Unassembled WGS sequence"/>
</dbReference>
<feature type="region of interest" description="Disordered" evidence="1">
    <location>
        <begin position="111"/>
        <end position="198"/>
    </location>
</feature>
<proteinExistence type="predicted"/>
<evidence type="ECO:0000313" key="3">
    <source>
        <dbReference type="Proteomes" id="UP000308549"/>
    </source>
</evidence>
<reference evidence="2 3" key="1">
    <citation type="submission" date="2017-03" db="EMBL/GenBank/DDBJ databases">
        <title>Genomes of endolithic fungi from Antarctica.</title>
        <authorList>
            <person name="Coleine C."/>
            <person name="Masonjones S."/>
            <person name="Stajich J.E."/>
        </authorList>
    </citation>
    <scope>NUCLEOTIDE SEQUENCE [LARGE SCALE GENOMIC DNA]</scope>
    <source>
        <strain evidence="2 3">CCFEE 6315</strain>
    </source>
</reference>
<sequence>MDQHWDSLDRSVVLPLPPHPEAVDGQSSAFGSVVDQPVTLRKRICSYWYHSGSCNRNPESFTRGGKPCPHLHTTNGVGDGAKLSYYPIYLHRQACRLELCPRKDLKYDKAEAKKRKQAAKGDATAVSSIRSSQPASRKRKRNSHTATPPTSAKRPATSMIEEKKKPFRSIRHRDDAPKRSAKPAHLLYDEPEANEDPKSPLAGHTTCFFWYHGQCARFDHVGCDYLHALTEPLSMVQPPPGYTHKAPCALSWCPGDGIPKGSKSSKARVFEGVEKAKARTKRSKGVLNTHAEVPEAEDDGLRDDTSEAPSCGQEVERNKADWYLEGFEEA</sequence>
<evidence type="ECO:0000256" key="1">
    <source>
        <dbReference type="SAM" id="MobiDB-lite"/>
    </source>
</evidence>
<feature type="region of interest" description="Disordered" evidence="1">
    <location>
        <begin position="280"/>
        <end position="314"/>
    </location>
</feature>